<proteinExistence type="inferred from homology"/>
<dbReference type="Gene3D" id="2.60.40.1840">
    <property type="match status" value="1"/>
</dbReference>
<accession>A0A2J7TKD9</accession>
<organism evidence="17 18">
    <name type="scientific">Methylocella silvestris</name>
    <dbReference type="NCBI Taxonomy" id="199596"/>
    <lineage>
        <taxon>Bacteria</taxon>
        <taxon>Pseudomonadati</taxon>
        <taxon>Pseudomonadota</taxon>
        <taxon>Alphaproteobacteria</taxon>
        <taxon>Hyphomicrobiales</taxon>
        <taxon>Beijerinckiaceae</taxon>
        <taxon>Methylocella</taxon>
    </lineage>
</organism>
<dbReference type="Pfam" id="PF17900">
    <property type="entry name" value="Peptidase_M1_N"/>
    <property type="match status" value="1"/>
</dbReference>
<dbReference type="Gene3D" id="1.25.50.10">
    <property type="entry name" value="Peptidase M1, alanyl aminopeptidase, C-terminal domain"/>
    <property type="match status" value="1"/>
</dbReference>
<dbReference type="SUPFAM" id="SSF55486">
    <property type="entry name" value="Metalloproteases ('zincins'), catalytic domain"/>
    <property type="match status" value="1"/>
</dbReference>
<dbReference type="InterPro" id="IPR038438">
    <property type="entry name" value="PepN_Ig-like_sf"/>
</dbReference>
<dbReference type="FunFam" id="3.30.2010.30:FF:000002">
    <property type="entry name" value="Putative aminopeptidase N"/>
    <property type="match status" value="1"/>
</dbReference>
<dbReference type="InterPro" id="IPR045357">
    <property type="entry name" value="Aminopeptidase_N-like_N"/>
</dbReference>
<keyword evidence="11" id="KW-0482">Metalloprotease</keyword>
<dbReference type="InterPro" id="IPR027268">
    <property type="entry name" value="Peptidase_M4/M1_CTD_sf"/>
</dbReference>
<comment type="cofactor">
    <cofactor evidence="2">
        <name>Zn(2+)</name>
        <dbReference type="ChEBI" id="CHEBI:29105"/>
    </cofactor>
</comment>
<reference evidence="17 18" key="1">
    <citation type="submission" date="2017-10" db="EMBL/GenBank/DDBJ databases">
        <title>Genome announcement of Methylocella silvestris TVC from permafrost.</title>
        <authorList>
            <person name="Wang J."/>
            <person name="Geng K."/>
            <person name="Ul-Haque F."/>
            <person name="Crombie A.T."/>
            <person name="Street L.E."/>
            <person name="Wookey P.A."/>
            <person name="Murrell J.C."/>
            <person name="Pratscher J."/>
        </authorList>
    </citation>
    <scope>NUCLEOTIDE SEQUENCE [LARGE SCALE GENOMIC DNA]</scope>
    <source>
        <strain evidence="17 18">TVC</strain>
    </source>
</reference>
<dbReference type="GO" id="GO:0008237">
    <property type="term" value="F:metallopeptidase activity"/>
    <property type="evidence" value="ECO:0007669"/>
    <property type="project" value="UniProtKB-UniRule"/>
</dbReference>
<sequence length="888" mass="96844">MRTDSAEPVRLKDYKAPDYLIDSVDLAVKLHPTAARVVARLNIRPNPKGRPDAALILDGDGLVVIGVAIDGESPAEGAAAISPQQFTLANPPQRPFTLEVETEINPSANSRLMGLFRSGSAYCTQCEPEGFRRITFFLDRPDVLSVYTVRLEAGRVEAPLLLANGNLVEAGDLPLDQDGGARHYAVWHDPFPKPSYLFALVGGDLGSIHDEFLTRSGRKVALGIHVEHGKEPLAAYAMDSLKRAMTWDETAFGREYDLDVFNIVAVSDFNMGAMENKGLNVFNDKYVLASPATATDADYAHIEAVIAHEYFHNWTGNRITCRDWFQLCLKEGLTVFRDHEFSSDMRSRAVHRIADVRALRAAQFPEDAGPLAHNVRPETYYEINNFYTATIYEKGAEVIRMLKVLIGAESFSRGMDLYFERFDGTAATVEDFISCFAEASGRDLADFFRWYKQSGTPLLEAASSYDANARTFTLHLAQSSKPTPGQDHKEPFVIPVALGLVGPNGDLPLTTASDDAASAREIESGVFVLSTPQRTIAFRDVGSCPALSILRGFSAPVRLDYAASEADLIRLIARDSDSFTRWQAAQTYASRLLTRAVADIVAGKNPGEDHDFVDALASVLTETADPAYAAQMITLPSEADIARDIGENIDPDAIHAARLGLRRAIGKGLSSHLHAAYARLAPNGPYSPDAEAAGRRALRNAALDLLCAGAPEEGAELAARQFAAADTMTDEIAALGALAQTQGEAREEALTIFYRRHAHEALVIDKWFALQAMLPDADTLSRVKDLTSHPAFSIANPNRVRSLVGAFATGNLTRFNAPDGSGFDFVVEIVLRLDSKNPQVAARLLSAFKSWRTLEPGRKALAKAALRRIAVRDRLSADVRDIVDRSLG</sequence>
<feature type="domain" description="Aminopeptidase N-like N-terminal" evidence="16">
    <location>
        <begin position="25"/>
        <end position="197"/>
    </location>
</feature>
<evidence type="ECO:0000256" key="6">
    <source>
        <dbReference type="ARBA" id="ARBA00022438"/>
    </source>
</evidence>
<evidence type="ECO:0000256" key="2">
    <source>
        <dbReference type="ARBA" id="ARBA00001947"/>
    </source>
</evidence>
<dbReference type="Gene3D" id="1.10.390.10">
    <property type="entry name" value="Neutral Protease Domain 2"/>
    <property type="match status" value="1"/>
</dbReference>
<evidence type="ECO:0000259" key="16">
    <source>
        <dbReference type="Pfam" id="PF17900"/>
    </source>
</evidence>
<keyword evidence="10" id="KW-0862">Zinc</keyword>
<gene>
    <name evidence="17" type="ORF">CR492_03895</name>
</gene>
<evidence type="ECO:0000256" key="7">
    <source>
        <dbReference type="ARBA" id="ARBA00022670"/>
    </source>
</evidence>
<feature type="domain" description="Peptidase M1 membrane alanine aminopeptidase" evidence="13">
    <location>
        <begin position="236"/>
        <end position="449"/>
    </location>
</feature>
<evidence type="ECO:0000256" key="9">
    <source>
        <dbReference type="ARBA" id="ARBA00022801"/>
    </source>
</evidence>
<dbReference type="InterPro" id="IPR001930">
    <property type="entry name" value="Peptidase_M1"/>
</dbReference>
<dbReference type="EC" id="3.4.11.2" evidence="4 12"/>
<dbReference type="PRINTS" id="PR00756">
    <property type="entry name" value="ALADIPTASE"/>
</dbReference>
<evidence type="ECO:0000259" key="14">
    <source>
        <dbReference type="Pfam" id="PF11940"/>
    </source>
</evidence>
<keyword evidence="8" id="KW-0479">Metal-binding</keyword>
<dbReference type="Proteomes" id="UP000236286">
    <property type="component" value="Unassembled WGS sequence"/>
</dbReference>
<dbReference type="InterPro" id="IPR024601">
    <property type="entry name" value="Peptidase_M1_pepN_C"/>
</dbReference>
<dbReference type="PANTHER" id="PTHR46322">
    <property type="entry name" value="PUROMYCIN-SENSITIVE AMINOPEPTIDASE"/>
    <property type="match status" value="1"/>
</dbReference>
<evidence type="ECO:0000259" key="13">
    <source>
        <dbReference type="Pfam" id="PF01433"/>
    </source>
</evidence>
<dbReference type="Gene3D" id="2.60.40.1730">
    <property type="entry name" value="tricorn interacting facor f3 domain"/>
    <property type="match status" value="1"/>
</dbReference>
<dbReference type="PANTHER" id="PTHR46322:SF1">
    <property type="entry name" value="PUROMYCIN-SENSITIVE AMINOPEPTIDASE"/>
    <property type="match status" value="1"/>
</dbReference>
<feature type="domain" description="Peptidase M1 alanyl aminopeptidase Ig-like fold" evidence="14">
    <location>
        <begin position="455"/>
        <end position="561"/>
    </location>
</feature>
<evidence type="ECO:0000256" key="1">
    <source>
        <dbReference type="ARBA" id="ARBA00000098"/>
    </source>
</evidence>
<keyword evidence="7" id="KW-0645">Protease</keyword>
<name>A0A2J7TKD9_METSI</name>
<dbReference type="InterPro" id="IPR037144">
    <property type="entry name" value="Peptidase_M1_pepN_C_sf"/>
</dbReference>
<dbReference type="InterPro" id="IPR012779">
    <property type="entry name" value="Peptidase_M1_pepN"/>
</dbReference>
<dbReference type="SUPFAM" id="SSF63737">
    <property type="entry name" value="Leukotriene A4 hydrolase N-terminal domain"/>
    <property type="match status" value="1"/>
</dbReference>
<comment type="similarity">
    <text evidence="3">Belongs to the peptidase M1 family.</text>
</comment>
<evidence type="ECO:0000256" key="3">
    <source>
        <dbReference type="ARBA" id="ARBA00010136"/>
    </source>
</evidence>
<dbReference type="GO" id="GO:0016285">
    <property type="term" value="F:alanyl aminopeptidase activity"/>
    <property type="evidence" value="ECO:0007669"/>
    <property type="project" value="UniProtKB-EC"/>
</dbReference>
<dbReference type="AlphaFoldDB" id="A0A2J7TKD9"/>
<evidence type="ECO:0000256" key="10">
    <source>
        <dbReference type="ARBA" id="ARBA00022833"/>
    </source>
</evidence>
<dbReference type="RefSeq" id="WP_102842431.1">
    <property type="nucleotide sequence ID" value="NZ_PDZR01000002.1"/>
</dbReference>
<evidence type="ECO:0000256" key="12">
    <source>
        <dbReference type="NCBIfam" id="TIGR02414"/>
    </source>
</evidence>
<evidence type="ECO:0000313" key="17">
    <source>
        <dbReference type="EMBL" id="PNG27233.1"/>
    </source>
</evidence>
<dbReference type="Pfam" id="PF11940">
    <property type="entry name" value="DUF3458"/>
    <property type="match status" value="1"/>
</dbReference>
<dbReference type="InterPro" id="IPR014782">
    <property type="entry name" value="Peptidase_M1_dom"/>
</dbReference>
<comment type="caution">
    <text evidence="17">The sequence shown here is derived from an EMBL/GenBank/DDBJ whole genome shotgun (WGS) entry which is preliminary data.</text>
</comment>
<feature type="domain" description="Peptidase M1 alanyl aminopeptidase C-terminal" evidence="15">
    <location>
        <begin position="566"/>
        <end position="887"/>
    </location>
</feature>
<evidence type="ECO:0000259" key="15">
    <source>
        <dbReference type="Pfam" id="PF17432"/>
    </source>
</evidence>
<protein>
    <recommendedName>
        <fullName evidence="5 12">Aminopeptidase N</fullName>
        <ecNumber evidence="4 12">3.4.11.2</ecNumber>
    </recommendedName>
</protein>
<dbReference type="OrthoDB" id="100605at2"/>
<evidence type="ECO:0000313" key="18">
    <source>
        <dbReference type="Proteomes" id="UP000236286"/>
    </source>
</evidence>
<dbReference type="EMBL" id="PDZR01000002">
    <property type="protein sequence ID" value="PNG27233.1"/>
    <property type="molecule type" value="Genomic_DNA"/>
</dbReference>
<dbReference type="GO" id="GO:0006508">
    <property type="term" value="P:proteolysis"/>
    <property type="evidence" value="ECO:0007669"/>
    <property type="project" value="UniProtKB-UniRule"/>
</dbReference>
<comment type="catalytic activity">
    <reaction evidence="1">
        <text>Release of an N-terminal amino acid, Xaa-|-Yaa- from a peptide, amide or arylamide. Xaa is preferably Ala, but may be most amino acids including Pro (slow action). When a terminal hydrophobic residue is followed by a prolyl residue, the two may be released as an intact Xaa-Pro dipeptide.</text>
        <dbReference type="EC" id="3.4.11.2"/>
    </reaction>
</comment>
<evidence type="ECO:0000256" key="4">
    <source>
        <dbReference type="ARBA" id="ARBA00012564"/>
    </source>
</evidence>
<dbReference type="GO" id="GO:0008270">
    <property type="term" value="F:zinc ion binding"/>
    <property type="evidence" value="ECO:0007669"/>
    <property type="project" value="InterPro"/>
</dbReference>
<dbReference type="Pfam" id="PF01433">
    <property type="entry name" value="Peptidase_M1"/>
    <property type="match status" value="1"/>
</dbReference>
<dbReference type="InterPro" id="IPR035414">
    <property type="entry name" value="Peptidase_M1_pepN_Ig-like"/>
</dbReference>
<keyword evidence="6 17" id="KW-0031">Aminopeptidase</keyword>
<dbReference type="NCBIfam" id="TIGR02414">
    <property type="entry name" value="pepN_proteo"/>
    <property type="match status" value="1"/>
</dbReference>
<evidence type="ECO:0000256" key="11">
    <source>
        <dbReference type="ARBA" id="ARBA00023049"/>
    </source>
</evidence>
<keyword evidence="9" id="KW-0378">Hydrolase</keyword>
<dbReference type="InterPro" id="IPR042097">
    <property type="entry name" value="Aminopeptidase_N-like_N_sf"/>
</dbReference>
<evidence type="ECO:0000256" key="8">
    <source>
        <dbReference type="ARBA" id="ARBA00022723"/>
    </source>
</evidence>
<dbReference type="Gene3D" id="3.30.2010.30">
    <property type="match status" value="1"/>
</dbReference>
<evidence type="ECO:0000256" key="5">
    <source>
        <dbReference type="ARBA" id="ARBA00015611"/>
    </source>
</evidence>
<dbReference type="CDD" id="cd09600">
    <property type="entry name" value="M1_APN"/>
    <property type="match status" value="1"/>
</dbReference>
<dbReference type="Pfam" id="PF17432">
    <property type="entry name" value="DUF3458_C"/>
    <property type="match status" value="1"/>
</dbReference>